<sequence>MAKPNARCSIEMEPRTLNQGQLHQAREVAADVVQKLEPTEASLLLIDIVERLKPMNHIIEGGGELPLLPPLSSPLSSATGPPPPPPLVGDYKEERGRCQCSYICIESPNQLQLLKEPLSAPF</sequence>
<dbReference type="AlphaFoldDB" id="A0A6J1JTK7"/>
<name>A0A6J1JTK7_CUCMA</name>
<dbReference type="PANTHER" id="PTHR34808:SF5">
    <property type="entry name" value="SMP DOMAIN-CONTAINING PROTEIN"/>
    <property type="match status" value="1"/>
</dbReference>
<keyword evidence="2" id="KW-1185">Reference proteome</keyword>
<dbReference type="PANTHER" id="PTHR34808">
    <property type="entry name" value="EXPRESSED PROTEIN"/>
    <property type="match status" value="1"/>
</dbReference>
<proteinExistence type="predicted"/>
<evidence type="ECO:0000313" key="2">
    <source>
        <dbReference type="Proteomes" id="UP000504608"/>
    </source>
</evidence>
<protein>
    <submittedName>
        <fullName evidence="3">Uncharacterized protein LOC111488747</fullName>
    </submittedName>
</protein>
<evidence type="ECO:0000256" key="1">
    <source>
        <dbReference type="SAM" id="MobiDB-lite"/>
    </source>
</evidence>
<dbReference type="OrthoDB" id="1719804at2759"/>
<reference evidence="3" key="1">
    <citation type="submission" date="2025-08" db="UniProtKB">
        <authorList>
            <consortium name="RefSeq"/>
        </authorList>
    </citation>
    <scope>IDENTIFICATION</scope>
    <source>
        <tissue evidence="3">Young leaves</tissue>
    </source>
</reference>
<dbReference type="Proteomes" id="UP000504608">
    <property type="component" value="Unplaced"/>
</dbReference>
<gene>
    <name evidence="3" type="primary">LOC111488747</name>
</gene>
<dbReference type="GeneID" id="111488747"/>
<organism evidence="2 3">
    <name type="scientific">Cucurbita maxima</name>
    <name type="common">Pumpkin</name>
    <name type="synonym">Winter squash</name>
    <dbReference type="NCBI Taxonomy" id="3661"/>
    <lineage>
        <taxon>Eukaryota</taxon>
        <taxon>Viridiplantae</taxon>
        <taxon>Streptophyta</taxon>
        <taxon>Embryophyta</taxon>
        <taxon>Tracheophyta</taxon>
        <taxon>Spermatophyta</taxon>
        <taxon>Magnoliopsida</taxon>
        <taxon>eudicotyledons</taxon>
        <taxon>Gunneridae</taxon>
        <taxon>Pentapetalae</taxon>
        <taxon>rosids</taxon>
        <taxon>fabids</taxon>
        <taxon>Cucurbitales</taxon>
        <taxon>Cucurbitaceae</taxon>
        <taxon>Cucurbiteae</taxon>
        <taxon>Cucurbita</taxon>
    </lineage>
</organism>
<accession>A0A6J1JTK7</accession>
<dbReference type="KEGG" id="cmax:111488747"/>
<evidence type="ECO:0000313" key="3">
    <source>
        <dbReference type="RefSeq" id="XP_022992446.1"/>
    </source>
</evidence>
<feature type="region of interest" description="Disordered" evidence="1">
    <location>
        <begin position="70"/>
        <end position="91"/>
    </location>
</feature>
<dbReference type="RefSeq" id="XP_022992446.1">
    <property type="nucleotide sequence ID" value="XM_023136678.1"/>
</dbReference>